<dbReference type="Pfam" id="PF02627">
    <property type="entry name" value="CMD"/>
    <property type="match status" value="1"/>
</dbReference>
<keyword evidence="1" id="KW-1133">Transmembrane helix</keyword>
<feature type="transmembrane region" description="Helical" evidence="1">
    <location>
        <begin position="73"/>
        <end position="96"/>
    </location>
</feature>
<reference evidence="3 4" key="1">
    <citation type="submission" date="2018-08" db="EMBL/GenBank/DDBJ databases">
        <title>Cellulomonas rhizosphaerae sp. nov., a novel actinomycete isolated from soil.</title>
        <authorList>
            <person name="Tian Y."/>
        </authorList>
    </citation>
    <scope>NUCLEOTIDE SEQUENCE [LARGE SCALE GENOMIC DNA]</scope>
    <source>
        <strain evidence="3 4">NEAU-TCZ24</strain>
    </source>
</reference>
<dbReference type="GO" id="GO:0051920">
    <property type="term" value="F:peroxiredoxin activity"/>
    <property type="evidence" value="ECO:0007669"/>
    <property type="project" value="InterPro"/>
</dbReference>
<keyword evidence="1" id="KW-0472">Membrane</keyword>
<dbReference type="InterPro" id="IPR003779">
    <property type="entry name" value="CMD-like"/>
</dbReference>
<comment type="caution">
    <text evidence="3">The sequence shown here is derived from an EMBL/GenBank/DDBJ whole genome shotgun (WGS) entry which is preliminary data.</text>
</comment>
<dbReference type="Gene3D" id="1.20.1290.10">
    <property type="entry name" value="AhpD-like"/>
    <property type="match status" value="1"/>
</dbReference>
<feature type="domain" description="Carboxymuconolactone decarboxylase-like" evidence="2">
    <location>
        <begin position="17"/>
        <end position="95"/>
    </location>
</feature>
<keyword evidence="4" id="KW-1185">Reference proteome</keyword>
<keyword evidence="1" id="KW-0812">Transmembrane</keyword>
<dbReference type="RefSeq" id="WP_118767025.1">
    <property type="nucleotide sequence ID" value="NZ_QWKP01000184.1"/>
</dbReference>
<proteinExistence type="predicted"/>
<evidence type="ECO:0000313" key="4">
    <source>
        <dbReference type="Proteomes" id="UP000283374"/>
    </source>
</evidence>
<gene>
    <name evidence="3" type="ORF">D1825_08645</name>
</gene>
<dbReference type="InterPro" id="IPR029032">
    <property type="entry name" value="AhpD-like"/>
</dbReference>
<dbReference type="OrthoDB" id="9154867at2"/>
<dbReference type="EMBL" id="QWKP01000184">
    <property type="protein sequence ID" value="RHA41590.1"/>
    <property type="molecule type" value="Genomic_DNA"/>
</dbReference>
<evidence type="ECO:0000313" key="3">
    <source>
        <dbReference type="EMBL" id="RHA41590.1"/>
    </source>
</evidence>
<evidence type="ECO:0000256" key="1">
    <source>
        <dbReference type="SAM" id="Phobius"/>
    </source>
</evidence>
<evidence type="ECO:0000259" key="2">
    <source>
        <dbReference type="Pfam" id="PF02627"/>
    </source>
</evidence>
<accession>A0A413RM17</accession>
<organism evidence="3 4">
    <name type="scientific">Cellulomonas rhizosphaerae</name>
    <dbReference type="NCBI Taxonomy" id="2293719"/>
    <lineage>
        <taxon>Bacteria</taxon>
        <taxon>Bacillati</taxon>
        <taxon>Actinomycetota</taxon>
        <taxon>Actinomycetes</taxon>
        <taxon>Micrococcales</taxon>
        <taxon>Cellulomonadaceae</taxon>
        <taxon>Cellulomonas</taxon>
    </lineage>
</organism>
<feature type="transmembrane region" description="Helical" evidence="1">
    <location>
        <begin position="41"/>
        <end position="61"/>
    </location>
</feature>
<dbReference type="Proteomes" id="UP000283374">
    <property type="component" value="Unassembled WGS sequence"/>
</dbReference>
<dbReference type="AlphaFoldDB" id="A0A413RM17"/>
<name>A0A413RM17_9CELL</name>
<sequence length="101" mass="10568">MSVSTAFQTFATQAPAHHAAWMTAVRSLADASTLDERTDELAYVAVLAATGLHSGLPFHVQRLRELGATRDEVVAAVLVGLPAVGNQVIAALPVALDAYDV</sequence>
<protein>
    <submittedName>
        <fullName evidence="3">Carboxymuconolactone decarboxylase family protein</fullName>
    </submittedName>
</protein>
<dbReference type="SUPFAM" id="SSF69118">
    <property type="entry name" value="AhpD-like"/>
    <property type="match status" value="1"/>
</dbReference>